<keyword evidence="1" id="KW-0472">Membrane</keyword>
<protein>
    <submittedName>
        <fullName evidence="2">Uncharacterized protein</fullName>
    </submittedName>
</protein>
<reference evidence="2" key="1">
    <citation type="submission" date="2022-08" db="EMBL/GenBank/DDBJ databases">
        <title>A Global Phylogenomic Analysis of the Shiitake Genus Lentinula.</title>
        <authorList>
            <consortium name="DOE Joint Genome Institute"/>
            <person name="Sierra-Patev S."/>
            <person name="Min B."/>
            <person name="Naranjo-Ortiz M."/>
            <person name="Looney B."/>
            <person name="Konkel Z."/>
            <person name="Slot J.C."/>
            <person name="Sakamoto Y."/>
            <person name="Steenwyk J.L."/>
            <person name="Rokas A."/>
            <person name="Carro J."/>
            <person name="Camarero S."/>
            <person name="Ferreira P."/>
            <person name="Molpeceres G."/>
            <person name="Ruiz-Duenas F.J."/>
            <person name="Serrano A."/>
            <person name="Henrissat B."/>
            <person name="Drula E."/>
            <person name="Hughes K.W."/>
            <person name="Mata J.L."/>
            <person name="Ishikawa N.K."/>
            <person name="Vargas-Isla R."/>
            <person name="Ushijima S."/>
            <person name="Smith C.A."/>
            <person name="Ahrendt S."/>
            <person name="Andreopoulos W."/>
            <person name="He G."/>
            <person name="Labutti K."/>
            <person name="Lipzen A."/>
            <person name="Ng V."/>
            <person name="Riley R."/>
            <person name="Sandor L."/>
            <person name="Barry K."/>
            <person name="Martinez A.T."/>
            <person name="Xiao Y."/>
            <person name="Gibbons J.G."/>
            <person name="Terashima K."/>
            <person name="Grigoriev I.V."/>
            <person name="Hibbett D.S."/>
        </authorList>
    </citation>
    <scope>NUCLEOTIDE SEQUENCE</scope>
    <source>
        <strain evidence="2">RHP3577 ss4</strain>
    </source>
</reference>
<keyword evidence="3" id="KW-1185">Reference proteome</keyword>
<evidence type="ECO:0000313" key="3">
    <source>
        <dbReference type="Proteomes" id="UP001150217"/>
    </source>
</evidence>
<comment type="caution">
    <text evidence="2">The sequence shown here is derived from an EMBL/GenBank/DDBJ whole genome shotgun (WGS) entry which is preliminary data.</text>
</comment>
<proteinExistence type="predicted"/>
<keyword evidence="1" id="KW-0812">Transmembrane</keyword>
<evidence type="ECO:0000313" key="2">
    <source>
        <dbReference type="EMBL" id="KAJ4473229.1"/>
    </source>
</evidence>
<evidence type="ECO:0000256" key="1">
    <source>
        <dbReference type="SAM" id="Phobius"/>
    </source>
</evidence>
<name>A0ABQ8V884_9AGAR</name>
<accession>A0ABQ8V884</accession>
<feature type="transmembrane region" description="Helical" evidence="1">
    <location>
        <begin position="12"/>
        <end position="32"/>
    </location>
</feature>
<dbReference type="EMBL" id="JANVFT010000081">
    <property type="protein sequence ID" value="KAJ4473229.1"/>
    <property type="molecule type" value="Genomic_DNA"/>
</dbReference>
<gene>
    <name evidence="2" type="ORF">C8R41DRAFT_582822</name>
</gene>
<sequence>MLYSTCSTSKSLRVLIFVLLLPVVCIIAVPHGPLVNIGNESTVNTRDLIHQRSPLVSKAIIHFHTSPGSRTTRNKDTARRAVVHSAVQRFLDKASPGLYGTENMSIQVKSWGKKNINVEGNEHCFVLQIELRPPGAIKRMITYQGWVSWTNREVSGYLKTDDDAETIVVEIQKNVLVPSDQREQA</sequence>
<dbReference type="Proteomes" id="UP001150217">
    <property type="component" value="Unassembled WGS sequence"/>
</dbReference>
<organism evidence="2 3">
    <name type="scientific">Lentinula lateritia</name>
    <dbReference type="NCBI Taxonomy" id="40482"/>
    <lineage>
        <taxon>Eukaryota</taxon>
        <taxon>Fungi</taxon>
        <taxon>Dikarya</taxon>
        <taxon>Basidiomycota</taxon>
        <taxon>Agaricomycotina</taxon>
        <taxon>Agaricomycetes</taxon>
        <taxon>Agaricomycetidae</taxon>
        <taxon>Agaricales</taxon>
        <taxon>Marasmiineae</taxon>
        <taxon>Omphalotaceae</taxon>
        <taxon>Lentinula</taxon>
    </lineage>
</organism>
<keyword evidence="1" id="KW-1133">Transmembrane helix</keyword>